<accession>A0ACB0DU98</accession>
<organism evidence="1 2">
    <name type="scientific">Rangifer tarandus platyrhynchus</name>
    <name type="common">Svalbard reindeer</name>
    <dbReference type="NCBI Taxonomy" id="3082113"/>
    <lineage>
        <taxon>Eukaryota</taxon>
        <taxon>Metazoa</taxon>
        <taxon>Chordata</taxon>
        <taxon>Craniata</taxon>
        <taxon>Vertebrata</taxon>
        <taxon>Euteleostomi</taxon>
        <taxon>Mammalia</taxon>
        <taxon>Eutheria</taxon>
        <taxon>Laurasiatheria</taxon>
        <taxon>Artiodactyla</taxon>
        <taxon>Ruminantia</taxon>
        <taxon>Pecora</taxon>
        <taxon>Cervidae</taxon>
        <taxon>Odocoileinae</taxon>
        <taxon>Rangifer</taxon>
    </lineage>
</organism>
<gene>
    <name evidence="1" type="ORF">MRATA1EN3_LOCUS2932</name>
</gene>
<proteinExistence type="predicted"/>
<dbReference type="EMBL" id="OX596094">
    <property type="protein sequence ID" value="CAI9691719.1"/>
    <property type="molecule type" value="Genomic_DNA"/>
</dbReference>
<dbReference type="Proteomes" id="UP001162501">
    <property type="component" value="Chromosome 10"/>
</dbReference>
<name>A0ACB0DU98_RANTA</name>
<evidence type="ECO:0000313" key="2">
    <source>
        <dbReference type="Proteomes" id="UP001162501"/>
    </source>
</evidence>
<protein>
    <submittedName>
        <fullName evidence="1">Uncharacterized protein</fullName>
    </submittedName>
</protein>
<sequence length="601" mass="68313">MRALVVGWEQPHQQEQGFLVCHQVVTFCLCSSYCCEHLANLYFRSLLHGFCCLTLLIMTMRIANHKSLLVLLFIIASWITFAVIQNSTKLWTVLKLPLSLHHWNFITKTHPELPLNPAVSPAETEPRIRRIVEKLDQLIPPRPFTNVSCTTSATHSRASLLSPRDTHCRGDQLDVLLEMRDHLGRRKEYGGDFLRARVSSPALKAGASGKVTDFNNGTYLVSFTLFWEGRVSLSVLLIHPSEGVSALWRARNQGYDRVIFTGHFSRGTAQVNTDCALVLNSSAELCEYLDTRDQEAFYCVKPPHIPCAALTHMHSKNKNVSYLSKQERSLFERSNVGVEMMAKFSAITVSKCNSEKTVPVKRQCKFGMASTIPSGHVWKDTWNPVSCSLAAIEMKECLRGKFIYLLGDSTIRQWMEYFKSSINTLKSVDLHESGKFQKQLAVDLNENINIQWQKHGYPLIGSLTYSVKEIEYIAQVIDRIGGEKNTIIVISLGQHFRPFPIDVFIRRALNIHDAVQRLLLRSPDTVVIIKAENIREMNVDMERFSDFHGYIQYLALKDIFQDLTVGIIDAWDITIAYGTNNVHPPQSVVRNQINILLNFIC</sequence>
<reference evidence="1" key="1">
    <citation type="submission" date="2023-05" db="EMBL/GenBank/DDBJ databases">
        <authorList>
            <consortium name="ELIXIR-Norway"/>
        </authorList>
    </citation>
    <scope>NUCLEOTIDE SEQUENCE</scope>
</reference>
<evidence type="ECO:0000313" key="1">
    <source>
        <dbReference type="EMBL" id="CAI9691719.1"/>
    </source>
</evidence>